<feature type="region of interest" description="Disordered" evidence="1">
    <location>
        <begin position="113"/>
        <end position="134"/>
    </location>
</feature>
<organism evidence="2 3">
    <name type="scientific">Lysobacter silvisoli</name>
    <dbReference type="NCBI Taxonomy" id="2293254"/>
    <lineage>
        <taxon>Bacteria</taxon>
        <taxon>Pseudomonadati</taxon>
        <taxon>Pseudomonadota</taxon>
        <taxon>Gammaproteobacteria</taxon>
        <taxon>Lysobacterales</taxon>
        <taxon>Lysobacteraceae</taxon>
        <taxon>Lysobacter</taxon>
    </lineage>
</organism>
<evidence type="ECO:0000256" key="1">
    <source>
        <dbReference type="SAM" id="MobiDB-lite"/>
    </source>
</evidence>
<dbReference type="Proteomes" id="UP000264492">
    <property type="component" value="Unassembled WGS sequence"/>
</dbReference>
<protein>
    <submittedName>
        <fullName evidence="2">Uncharacterized protein</fullName>
    </submittedName>
</protein>
<comment type="caution">
    <text evidence="2">The sequence shown here is derived from an EMBL/GenBank/DDBJ whole genome shotgun (WGS) entry which is preliminary data.</text>
</comment>
<gene>
    <name evidence="2" type="ORF">DX914_19320</name>
</gene>
<dbReference type="EMBL" id="QTSU01000005">
    <property type="protein sequence ID" value="RDZ26013.1"/>
    <property type="molecule type" value="Genomic_DNA"/>
</dbReference>
<dbReference type="OrthoDB" id="6028267at2"/>
<keyword evidence="3" id="KW-1185">Reference proteome</keyword>
<accession>A0A371JWG0</accession>
<dbReference type="AlphaFoldDB" id="A0A371JWG0"/>
<evidence type="ECO:0000313" key="2">
    <source>
        <dbReference type="EMBL" id="RDZ26013.1"/>
    </source>
</evidence>
<reference evidence="2 3" key="1">
    <citation type="submission" date="2018-08" db="EMBL/GenBank/DDBJ databases">
        <title>Lysobacter sp. zong2l5, whole genome shotgun sequence.</title>
        <authorList>
            <person name="Zhang X."/>
            <person name="Feng G."/>
            <person name="Zhu H."/>
        </authorList>
    </citation>
    <scope>NUCLEOTIDE SEQUENCE [LARGE SCALE GENOMIC DNA]</scope>
    <source>
        <strain evidence="3">zong2l5</strain>
    </source>
</reference>
<proteinExistence type="predicted"/>
<dbReference type="RefSeq" id="WP_115861899.1">
    <property type="nucleotide sequence ID" value="NZ_QTSU01000005.1"/>
</dbReference>
<name>A0A371JWG0_9GAMM</name>
<sequence>MPVPNQLTLPPDLLLQLWPAPTGPATDAIALAALAPERLDHLCQQATDQTHRAMEEARSLLDLALETLELQLSPDHQRRLLERADDELAAAQRWGTLAANARFCREQPALAQQLSGAADEARASHAGTRKRRAD</sequence>
<evidence type="ECO:0000313" key="3">
    <source>
        <dbReference type="Proteomes" id="UP000264492"/>
    </source>
</evidence>